<protein>
    <submittedName>
        <fullName evidence="3">DUF1624 domain-containing protein</fullName>
    </submittedName>
</protein>
<feature type="transmembrane region" description="Helical" evidence="1">
    <location>
        <begin position="51"/>
        <end position="71"/>
    </location>
</feature>
<dbReference type="Pfam" id="PF07786">
    <property type="entry name" value="HGSNAT_cat"/>
    <property type="match status" value="1"/>
</dbReference>
<proteinExistence type="predicted"/>
<dbReference type="InterPro" id="IPR012429">
    <property type="entry name" value="HGSNAT_cat"/>
</dbReference>
<feature type="transmembrane region" description="Helical" evidence="1">
    <location>
        <begin position="340"/>
        <end position="362"/>
    </location>
</feature>
<dbReference type="EMBL" id="JACLHY010000030">
    <property type="protein sequence ID" value="MBC8770253.1"/>
    <property type="molecule type" value="Genomic_DNA"/>
</dbReference>
<organism evidence="3 4">
    <name type="scientific">Arenibacter arenosicollis</name>
    <dbReference type="NCBI Taxonomy" id="2762274"/>
    <lineage>
        <taxon>Bacteria</taxon>
        <taxon>Pseudomonadati</taxon>
        <taxon>Bacteroidota</taxon>
        <taxon>Flavobacteriia</taxon>
        <taxon>Flavobacteriales</taxon>
        <taxon>Flavobacteriaceae</taxon>
        <taxon>Arenibacter</taxon>
    </lineage>
</organism>
<keyword evidence="1" id="KW-1133">Transmembrane helix</keyword>
<evidence type="ECO:0000313" key="3">
    <source>
        <dbReference type="EMBL" id="MBC8770253.1"/>
    </source>
</evidence>
<keyword evidence="1" id="KW-0812">Transmembrane</keyword>
<evidence type="ECO:0000313" key="4">
    <source>
        <dbReference type="Proteomes" id="UP000618952"/>
    </source>
</evidence>
<gene>
    <name evidence="3" type="ORF">H4O18_19795</name>
</gene>
<feature type="transmembrane region" description="Helical" evidence="1">
    <location>
        <begin position="258"/>
        <end position="282"/>
    </location>
</feature>
<name>A0ABR7QSU6_9FLAO</name>
<keyword evidence="4" id="KW-1185">Reference proteome</keyword>
<keyword evidence="1" id="KW-0472">Membrane</keyword>
<feature type="transmembrane region" description="Helical" evidence="1">
    <location>
        <begin position="201"/>
        <end position="222"/>
    </location>
</feature>
<feature type="domain" description="Heparan-alpha-glucosaminide N-acetyltransferase catalytic" evidence="2">
    <location>
        <begin position="7"/>
        <end position="158"/>
    </location>
</feature>
<dbReference type="Proteomes" id="UP000618952">
    <property type="component" value="Unassembled WGS sequence"/>
</dbReference>
<feature type="transmembrane region" description="Helical" evidence="1">
    <location>
        <begin position="302"/>
        <end position="320"/>
    </location>
</feature>
<evidence type="ECO:0000256" key="1">
    <source>
        <dbReference type="SAM" id="Phobius"/>
    </source>
</evidence>
<reference evidence="3 4" key="1">
    <citation type="submission" date="2020-08" db="EMBL/GenBank/DDBJ databases">
        <title>Arenibacter gaetbuli sp. nov., isolated from a sand dune.</title>
        <authorList>
            <person name="Park S."/>
            <person name="Yoon J.-H."/>
        </authorList>
    </citation>
    <scope>NUCLEOTIDE SEQUENCE [LARGE SCALE GENOMIC DNA]</scope>
    <source>
        <strain evidence="3 4">BSSL-BM3</strain>
    </source>
</reference>
<dbReference type="PANTHER" id="PTHR31061:SF24">
    <property type="entry name" value="LD22376P"/>
    <property type="match status" value="1"/>
</dbReference>
<feature type="transmembrane region" description="Helical" evidence="1">
    <location>
        <begin position="234"/>
        <end position="252"/>
    </location>
</feature>
<accession>A0ABR7QSU6</accession>
<comment type="caution">
    <text evidence="3">The sequence shown here is derived from an EMBL/GenBank/DDBJ whole genome shotgun (WGS) entry which is preliminary data.</text>
</comment>
<feature type="transmembrane region" description="Helical" evidence="1">
    <location>
        <begin position="83"/>
        <end position="101"/>
    </location>
</feature>
<feature type="transmembrane region" description="Helical" evidence="1">
    <location>
        <begin position="147"/>
        <end position="166"/>
    </location>
</feature>
<feature type="transmembrane region" description="Helical" evidence="1">
    <location>
        <begin position="121"/>
        <end position="142"/>
    </location>
</feature>
<dbReference type="PANTHER" id="PTHR31061">
    <property type="entry name" value="LD22376P"/>
    <property type="match status" value="1"/>
</dbReference>
<sequence length="371" mass="42344">MQFTMKRFKALDVFRGLTICLMIIVNSTGDWDLTFAPLLHANWHGFTPTDLVFPSFLFAVGNAFAFVKTRWADKPLSEVFQKIIKRTLIIFLLGYIMYWFPFVSWTESGDLAFVSFSETRILGVLQRIAICYFIGATMIYFLSNRQLIIASALILLGYWGLLSGFGDYTLEGNLVRTIDRLLLGDGHLYGGDGIPFDPEGLLSTLPAICNVIAGYLIGQFVIQGGINYEKLAKMLMLGAGLLAVAYFWNLSFPVNKKLWTSSFVILTIGLDIIVLAILIYSIDFIKKPVNYKFFEVFGKNSLFIYLLSEYLAITLLFLRVDENQSLYSYIYEKGFSWIGPYYGSLAFALIFMLFCWLIGFWLDKKRIYIKV</sequence>
<feature type="transmembrane region" description="Helical" evidence="1">
    <location>
        <begin position="12"/>
        <end position="31"/>
    </location>
</feature>
<evidence type="ECO:0000259" key="2">
    <source>
        <dbReference type="Pfam" id="PF07786"/>
    </source>
</evidence>